<dbReference type="InterPro" id="IPR006501">
    <property type="entry name" value="Pectinesterase_inhib_dom"/>
</dbReference>
<dbReference type="PANTHER" id="PTHR31080">
    <property type="entry name" value="PECTINESTERASE INHIBITOR-LIKE"/>
    <property type="match status" value="1"/>
</dbReference>
<dbReference type="EMBL" id="KI394998">
    <property type="protein sequence ID" value="ERM99512.1"/>
    <property type="molecule type" value="Genomic_DNA"/>
</dbReference>
<dbReference type="Gene3D" id="1.20.140.40">
    <property type="entry name" value="Invertase/pectin methylesterase inhibitor family protein"/>
    <property type="match status" value="1"/>
</dbReference>
<organism evidence="6 7">
    <name type="scientific">Amborella trichopoda</name>
    <dbReference type="NCBI Taxonomy" id="13333"/>
    <lineage>
        <taxon>Eukaryota</taxon>
        <taxon>Viridiplantae</taxon>
        <taxon>Streptophyta</taxon>
        <taxon>Embryophyta</taxon>
        <taxon>Tracheophyta</taxon>
        <taxon>Spermatophyta</taxon>
        <taxon>Magnoliopsida</taxon>
        <taxon>Amborellales</taxon>
        <taxon>Amborellaceae</taxon>
        <taxon>Amborella</taxon>
    </lineage>
</organism>
<dbReference type="HOGENOM" id="CLU_033761_5_2_1"/>
<keyword evidence="7" id="KW-1185">Reference proteome</keyword>
<evidence type="ECO:0000256" key="4">
    <source>
        <dbReference type="SAM" id="SignalP"/>
    </source>
</evidence>
<dbReference type="AlphaFoldDB" id="W1NV71"/>
<feature type="chain" id="PRO_5004806861" description="Pectinesterase inhibitor domain-containing protein" evidence="4">
    <location>
        <begin position="28"/>
        <end position="165"/>
    </location>
</feature>
<dbReference type="InterPro" id="IPR051955">
    <property type="entry name" value="PME_Inhibitor"/>
</dbReference>
<evidence type="ECO:0000313" key="7">
    <source>
        <dbReference type="Proteomes" id="UP000017836"/>
    </source>
</evidence>
<dbReference type="CDD" id="cd15801">
    <property type="entry name" value="PMEI-like_1"/>
    <property type="match status" value="1"/>
</dbReference>
<evidence type="ECO:0000256" key="3">
    <source>
        <dbReference type="ARBA" id="ARBA00038471"/>
    </source>
</evidence>
<dbReference type="GO" id="GO:0046910">
    <property type="term" value="F:pectinesterase inhibitor activity"/>
    <property type="evidence" value="ECO:0007669"/>
    <property type="project" value="UniProtKB-ARBA"/>
</dbReference>
<comment type="similarity">
    <text evidence="3">Belongs to the PMEI family.</text>
</comment>
<proteinExistence type="inferred from homology"/>
<evidence type="ECO:0000259" key="5">
    <source>
        <dbReference type="SMART" id="SM00856"/>
    </source>
</evidence>
<keyword evidence="1 4" id="KW-0732">Signal</keyword>
<dbReference type="eggNOG" id="ENOG502S2MS">
    <property type="taxonomic scope" value="Eukaryota"/>
</dbReference>
<dbReference type="FunFam" id="1.20.140.40:FF:000008">
    <property type="entry name" value="Invertase/pectin methylesterase inhibitor family protein"/>
    <property type="match status" value="1"/>
</dbReference>
<dbReference type="SUPFAM" id="SSF101148">
    <property type="entry name" value="Plant invertase/pectin methylesterase inhibitor"/>
    <property type="match status" value="1"/>
</dbReference>
<evidence type="ECO:0000256" key="2">
    <source>
        <dbReference type="ARBA" id="ARBA00023157"/>
    </source>
</evidence>
<feature type="signal peptide" evidence="4">
    <location>
        <begin position="1"/>
        <end position="27"/>
    </location>
</feature>
<dbReference type="NCBIfam" id="TIGR01614">
    <property type="entry name" value="PME_inhib"/>
    <property type="match status" value="1"/>
</dbReference>
<dbReference type="KEGG" id="atr:18427547"/>
<dbReference type="GO" id="GO:0009827">
    <property type="term" value="P:plant-type cell wall modification"/>
    <property type="evidence" value="ECO:0000318"/>
    <property type="project" value="GO_Central"/>
</dbReference>
<evidence type="ECO:0000313" key="6">
    <source>
        <dbReference type="EMBL" id="ERM99512.1"/>
    </source>
</evidence>
<reference evidence="7" key="1">
    <citation type="journal article" date="2013" name="Science">
        <title>The Amborella genome and the evolution of flowering plants.</title>
        <authorList>
            <consortium name="Amborella Genome Project"/>
        </authorList>
    </citation>
    <scope>NUCLEOTIDE SEQUENCE [LARGE SCALE GENOMIC DNA]</scope>
</reference>
<evidence type="ECO:0000256" key="1">
    <source>
        <dbReference type="ARBA" id="ARBA00022729"/>
    </source>
</evidence>
<gene>
    <name evidence="6" type="ORF">AMTR_s00088p00049450</name>
</gene>
<dbReference type="GO" id="GO:0004857">
    <property type="term" value="F:enzyme inhibitor activity"/>
    <property type="evidence" value="ECO:0000318"/>
    <property type="project" value="GO_Central"/>
</dbReference>
<dbReference type="PANTHER" id="PTHR31080:SF296">
    <property type="entry name" value="OS05G0360900 PROTEIN"/>
    <property type="match status" value="1"/>
</dbReference>
<dbReference type="InterPro" id="IPR035513">
    <property type="entry name" value="Invertase/methylesterase_inhib"/>
</dbReference>
<name>W1NV71_AMBTC</name>
<dbReference type="OMA" id="TATCKHT"/>
<keyword evidence="2" id="KW-1015">Disulfide bond</keyword>
<feature type="domain" description="Pectinesterase inhibitor" evidence="5">
    <location>
        <begin position="25"/>
        <end position="161"/>
    </location>
</feature>
<dbReference type="Pfam" id="PF04043">
    <property type="entry name" value="PMEI"/>
    <property type="match status" value="1"/>
</dbReference>
<protein>
    <recommendedName>
        <fullName evidence="5">Pectinesterase inhibitor domain-containing protein</fullName>
    </recommendedName>
</protein>
<dbReference type="Proteomes" id="UP000017836">
    <property type="component" value="Unassembled WGS sequence"/>
</dbReference>
<accession>W1NV71</accession>
<sequence length="165" mass="17446">MACLRPVLLTLCLFSLQLFLVCVNGNAALIEKTCKTTLYYDVCVAALNSDHSSAKADVPGLAAIALKKSLGKATDTKNYIAGLGQDPAISDCAENYDDAVDNLNQSVGALASRAFDDVNTWVSGAMTDADSCEDGFEGKPPNPLGQRNEDLNKLCSITLAIVKLI</sequence>
<dbReference type="Gramene" id="ERM99512">
    <property type="protein sequence ID" value="ERM99512"/>
    <property type="gene ID" value="AMTR_s00088p00049450"/>
</dbReference>
<dbReference type="GO" id="GO:0009505">
    <property type="term" value="C:plant-type cell wall"/>
    <property type="evidence" value="ECO:0000318"/>
    <property type="project" value="GO_Central"/>
</dbReference>
<dbReference type="OrthoDB" id="1899334at2759"/>
<dbReference type="SMART" id="SM00856">
    <property type="entry name" value="PMEI"/>
    <property type="match status" value="1"/>
</dbReference>